<dbReference type="Proteomes" id="UP000231152">
    <property type="component" value="Unassembled WGS sequence"/>
</dbReference>
<dbReference type="NCBIfam" id="TIGR00125">
    <property type="entry name" value="cyt_tran_rel"/>
    <property type="match status" value="1"/>
</dbReference>
<dbReference type="Gene3D" id="3.40.50.620">
    <property type="entry name" value="HUPs"/>
    <property type="match status" value="1"/>
</dbReference>
<evidence type="ECO:0000313" key="5">
    <source>
        <dbReference type="Proteomes" id="UP000231152"/>
    </source>
</evidence>
<feature type="domain" description="Cytidyltransferase-like" evidence="3">
    <location>
        <begin position="7"/>
        <end position="133"/>
    </location>
</feature>
<dbReference type="InterPro" id="IPR014729">
    <property type="entry name" value="Rossmann-like_a/b/a_fold"/>
</dbReference>
<keyword evidence="2" id="KW-0548">Nucleotidyltransferase</keyword>
<dbReference type="SUPFAM" id="SSF52374">
    <property type="entry name" value="Nucleotidylyl transferase"/>
    <property type="match status" value="1"/>
</dbReference>
<dbReference type="PANTHER" id="PTHR43793">
    <property type="entry name" value="FAD SYNTHASE"/>
    <property type="match status" value="1"/>
</dbReference>
<dbReference type="AlphaFoldDB" id="A0A2M8LEA6"/>
<organism evidence="4 5">
    <name type="scientific">Candidatus Uhrbacteria bacterium CG10_big_fil_rev_8_21_14_0_10_48_11</name>
    <dbReference type="NCBI Taxonomy" id="1975037"/>
    <lineage>
        <taxon>Bacteria</taxon>
        <taxon>Candidatus Uhriibacteriota</taxon>
    </lineage>
</organism>
<dbReference type="GO" id="GO:0016779">
    <property type="term" value="F:nucleotidyltransferase activity"/>
    <property type="evidence" value="ECO:0007669"/>
    <property type="project" value="UniProtKB-KW"/>
</dbReference>
<name>A0A2M8LEA6_9BACT</name>
<dbReference type="EMBL" id="PFET01000009">
    <property type="protein sequence ID" value="PJE75781.1"/>
    <property type="molecule type" value="Genomic_DNA"/>
</dbReference>
<sequence length="141" mass="15753">MAARVLVFGTFDLLHPGHISFLREASAFGAVTVALTPDELITTYKGAAPVNDYHKRERRLRQLSLVTDVISADKSPNTYHILKKNKPTMVLLGYDQQVMAKQLLSRIREYGPAISIAVAHPYRDNVYRSSLLRAASTKKIS</sequence>
<dbReference type="Pfam" id="PF01467">
    <property type="entry name" value="CTP_transf_like"/>
    <property type="match status" value="1"/>
</dbReference>
<protein>
    <recommendedName>
        <fullName evidence="3">Cytidyltransferase-like domain-containing protein</fullName>
    </recommendedName>
</protein>
<evidence type="ECO:0000256" key="2">
    <source>
        <dbReference type="ARBA" id="ARBA00022695"/>
    </source>
</evidence>
<dbReference type="PANTHER" id="PTHR43793:SF1">
    <property type="entry name" value="FAD SYNTHASE"/>
    <property type="match status" value="1"/>
</dbReference>
<accession>A0A2M8LEA6</accession>
<evidence type="ECO:0000256" key="1">
    <source>
        <dbReference type="ARBA" id="ARBA00022679"/>
    </source>
</evidence>
<evidence type="ECO:0000259" key="3">
    <source>
        <dbReference type="Pfam" id="PF01467"/>
    </source>
</evidence>
<dbReference type="InterPro" id="IPR050385">
    <property type="entry name" value="Archaeal_FAD_synthase"/>
</dbReference>
<dbReference type="InterPro" id="IPR004821">
    <property type="entry name" value="Cyt_trans-like"/>
</dbReference>
<keyword evidence="1" id="KW-0808">Transferase</keyword>
<comment type="caution">
    <text evidence="4">The sequence shown here is derived from an EMBL/GenBank/DDBJ whole genome shotgun (WGS) entry which is preliminary data.</text>
</comment>
<gene>
    <name evidence="4" type="ORF">COV04_02455</name>
</gene>
<reference evidence="4 5" key="1">
    <citation type="submission" date="2017-09" db="EMBL/GenBank/DDBJ databases">
        <title>Depth-based differentiation of microbial function through sediment-hosted aquifers and enrichment of novel symbionts in the deep terrestrial subsurface.</title>
        <authorList>
            <person name="Probst A.J."/>
            <person name="Ladd B."/>
            <person name="Jarett J.K."/>
            <person name="Geller-Mcgrath D.E."/>
            <person name="Sieber C.M."/>
            <person name="Emerson J.B."/>
            <person name="Anantharaman K."/>
            <person name="Thomas B.C."/>
            <person name="Malmstrom R."/>
            <person name="Stieglmeier M."/>
            <person name="Klingl A."/>
            <person name="Woyke T."/>
            <person name="Ryan C.M."/>
            <person name="Banfield J.F."/>
        </authorList>
    </citation>
    <scope>NUCLEOTIDE SEQUENCE [LARGE SCALE GENOMIC DNA]</scope>
    <source>
        <strain evidence="4">CG10_big_fil_rev_8_21_14_0_10_48_11</strain>
    </source>
</reference>
<evidence type="ECO:0000313" key="4">
    <source>
        <dbReference type="EMBL" id="PJE75781.1"/>
    </source>
</evidence>
<proteinExistence type="predicted"/>